<evidence type="ECO:0008006" key="4">
    <source>
        <dbReference type="Google" id="ProtNLM"/>
    </source>
</evidence>
<dbReference type="KEGG" id="snk:CP967_04665"/>
<sequence length="183" mass="18651">MVPVVRPHPPASTRPGPAAVPVQRLSMPVAPESAGPTATGPAPGGGTLPGGPPGLTVRAPRPAPVRAGGNPGGDGAQGRTPHTTASRNRAPDPRTPDSRAQALQRAVNEAGLAGVPVRVTQAKPARTPAGTGPATTGTPHAEQAPGVDVEDLARRLLDPVSRLIRADLRRGRERSGRPYDGRR</sequence>
<gene>
    <name evidence="2" type="ORF">CP967_04665</name>
</gene>
<protein>
    <recommendedName>
        <fullName evidence="4">Syndecan 1</fullName>
    </recommendedName>
</protein>
<feature type="region of interest" description="Disordered" evidence="1">
    <location>
        <begin position="1"/>
        <end position="149"/>
    </location>
</feature>
<accession>A0A5J6FNF2</accession>
<evidence type="ECO:0000256" key="1">
    <source>
        <dbReference type="SAM" id="MobiDB-lite"/>
    </source>
</evidence>
<organism evidence="2 3">
    <name type="scientific">Streptomyces nitrosporeus</name>
    <dbReference type="NCBI Taxonomy" id="28894"/>
    <lineage>
        <taxon>Bacteria</taxon>
        <taxon>Bacillati</taxon>
        <taxon>Actinomycetota</taxon>
        <taxon>Actinomycetes</taxon>
        <taxon>Kitasatosporales</taxon>
        <taxon>Streptomycetaceae</taxon>
        <taxon>Streptomyces</taxon>
    </lineage>
</organism>
<reference evidence="2 3" key="1">
    <citation type="submission" date="2017-09" db="EMBL/GenBank/DDBJ databases">
        <authorList>
            <person name="Lee N."/>
            <person name="Cho B.-K."/>
        </authorList>
    </citation>
    <scope>NUCLEOTIDE SEQUENCE [LARGE SCALE GENOMIC DNA]</scope>
    <source>
        <strain evidence="2 3">ATCC 12769</strain>
    </source>
</reference>
<dbReference type="AlphaFoldDB" id="A0A5J6FNF2"/>
<evidence type="ECO:0000313" key="2">
    <source>
        <dbReference type="EMBL" id="QEU76400.1"/>
    </source>
</evidence>
<name>A0A5J6FNF2_9ACTN</name>
<evidence type="ECO:0000313" key="3">
    <source>
        <dbReference type="Proteomes" id="UP000326178"/>
    </source>
</evidence>
<feature type="compositionally biased region" description="Pro residues" evidence="1">
    <location>
        <begin position="1"/>
        <end position="12"/>
    </location>
</feature>
<feature type="compositionally biased region" description="Low complexity" evidence="1">
    <location>
        <begin position="124"/>
        <end position="139"/>
    </location>
</feature>
<keyword evidence="3" id="KW-1185">Reference proteome</keyword>
<dbReference type="EMBL" id="CP023702">
    <property type="protein sequence ID" value="QEU76400.1"/>
    <property type="molecule type" value="Genomic_DNA"/>
</dbReference>
<proteinExistence type="predicted"/>
<dbReference type="Proteomes" id="UP000326178">
    <property type="component" value="Chromosome"/>
</dbReference>
<dbReference type="OrthoDB" id="3701382at2"/>